<evidence type="ECO:0000256" key="4">
    <source>
        <dbReference type="ARBA" id="ARBA00022801"/>
    </source>
</evidence>
<dbReference type="InterPro" id="IPR000169">
    <property type="entry name" value="Pept_cys_AS"/>
</dbReference>
<keyword evidence="8" id="KW-0325">Glycoprotein</keyword>
<dbReference type="WBParaSite" id="HCON_00192020-00001">
    <property type="protein sequence ID" value="HCON_00192020-00001"/>
    <property type="gene ID" value="HCON_00192020"/>
</dbReference>
<dbReference type="PROSITE" id="PS00639">
    <property type="entry name" value="THIOL_PROTEASE_HIS"/>
    <property type="match status" value="1"/>
</dbReference>
<dbReference type="OrthoDB" id="10058785at2759"/>
<dbReference type="CDD" id="cd02620">
    <property type="entry name" value="Peptidase_C1A_CathepsinB"/>
    <property type="match status" value="1"/>
</dbReference>
<protein>
    <submittedName>
        <fullName evidence="13">Pept_C1 domain-containing protein</fullName>
    </submittedName>
</protein>
<evidence type="ECO:0000313" key="12">
    <source>
        <dbReference type="Proteomes" id="UP000025227"/>
    </source>
</evidence>
<keyword evidence="5" id="KW-0788">Thiol protease</keyword>
<dbReference type="Gene3D" id="3.90.70.10">
    <property type="entry name" value="Cysteine proteinases"/>
    <property type="match status" value="1"/>
</dbReference>
<dbReference type="InterPro" id="IPR025661">
    <property type="entry name" value="Pept_asp_AS"/>
</dbReference>
<dbReference type="GO" id="GO:0006508">
    <property type="term" value="P:proteolysis"/>
    <property type="evidence" value="ECO:0007669"/>
    <property type="project" value="UniProtKB-KW"/>
</dbReference>
<reference evidence="13" key="1">
    <citation type="submission" date="2020-12" db="UniProtKB">
        <authorList>
            <consortium name="WormBaseParasite"/>
        </authorList>
    </citation>
    <scope>IDENTIFICATION</scope>
    <source>
        <strain evidence="13">MHco3</strain>
    </source>
</reference>
<keyword evidence="7" id="KW-1015">Disulfide bond</keyword>
<keyword evidence="4" id="KW-0378">Hydrolase</keyword>
<evidence type="ECO:0000259" key="11">
    <source>
        <dbReference type="SMART" id="SM00645"/>
    </source>
</evidence>
<name>A0A7I4Z6S9_HAECO</name>
<evidence type="ECO:0000256" key="9">
    <source>
        <dbReference type="ARBA" id="ARBA00057399"/>
    </source>
</evidence>
<dbReference type="SUPFAM" id="SSF54001">
    <property type="entry name" value="Cysteine proteinases"/>
    <property type="match status" value="1"/>
</dbReference>
<accession>A0A7I4Z6S9</accession>
<dbReference type="FunFam" id="3.90.70.10:FF:000031">
    <property type="entry name" value="Cathepsin B"/>
    <property type="match status" value="1"/>
</dbReference>
<dbReference type="PROSITE" id="PS00640">
    <property type="entry name" value="THIOL_PROTEASE_ASN"/>
    <property type="match status" value="1"/>
</dbReference>
<comment type="similarity">
    <text evidence="1">Belongs to the peptidase C1 family.</text>
</comment>
<dbReference type="PRINTS" id="PR00705">
    <property type="entry name" value="PAPAIN"/>
</dbReference>
<proteinExistence type="inferred from homology"/>
<dbReference type="AlphaFoldDB" id="A0A7I4Z6S9"/>
<dbReference type="InterPro" id="IPR013128">
    <property type="entry name" value="Peptidase_C1A"/>
</dbReference>
<keyword evidence="2" id="KW-0645">Protease</keyword>
<comment type="function">
    <text evidence="9">Expression of the protease correlates with blood-feeding and suggests a role for the protease in blood digestion.</text>
</comment>
<evidence type="ECO:0000256" key="1">
    <source>
        <dbReference type="ARBA" id="ARBA00008455"/>
    </source>
</evidence>
<dbReference type="GO" id="GO:0008234">
    <property type="term" value="F:cysteine-type peptidase activity"/>
    <property type="evidence" value="ECO:0007669"/>
    <property type="project" value="UniProtKB-KW"/>
</dbReference>
<dbReference type="OMA" id="RICIQSR"/>
<evidence type="ECO:0000256" key="10">
    <source>
        <dbReference type="SAM" id="SignalP"/>
    </source>
</evidence>
<dbReference type="PANTHER" id="PTHR12411">
    <property type="entry name" value="CYSTEINE PROTEASE FAMILY C1-RELATED"/>
    <property type="match status" value="1"/>
</dbReference>
<feature type="domain" description="Peptidase C1A papain C-terminal" evidence="11">
    <location>
        <begin position="95"/>
        <end position="347"/>
    </location>
</feature>
<feature type="signal peptide" evidence="10">
    <location>
        <begin position="1"/>
        <end position="17"/>
    </location>
</feature>
<dbReference type="Proteomes" id="UP000025227">
    <property type="component" value="Unplaced"/>
</dbReference>
<organism evidence="12 13">
    <name type="scientific">Haemonchus contortus</name>
    <name type="common">Barber pole worm</name>
    <dbReference type="NCBI Taxonomy" id="6289"/>
    <lineage>
        <taxon>Eukaryota</taxon>
        <taxon>Metazoa</taxon>
        <taxon>Ecdysozoa</taxon>
        <taxon>Nematoda</taxon>
        <taxon>Chromadorea</taxon>
        <taxon>Rhabditida</taxon>
        <taxon>Rhabditina</taxon>
        <taxon>Rhabditomorpha</taxon>
        <taxon>Strongyloidea</taxon>
        <taxon>Trichostrongylidae</taxon>
        <taxon>Haemonchus</taxon>
    </lineage>
</organism>
<keyword evidence="6" id="KW-0865">Zymogen</keyword>
<keyword evidence="3 10" id="KW-0732">Signal</keyword>
<dbReference type="InterPro" id="IPR000668">
    <property type="entry name" value="Peptidase_C1A_C"/>
</dbReference>
<dbReference type="Pfam" id="PF00112">
    <property type="entry name" value="Peptidase_C1"/>
    <property type="match status" value="1"/>
</dbReference>
<evidence type="ECO:0000256" key="5">
    <source>
        <dbReference type="ARBA" id="ARBA00022807"/>
    </source>
</evidence>
<keyword evidence="12" id="KW-1185">Reference proteome</keyword>
<evidence type="ECO:0000313" key="13">
    <source>
        <dbReference type="WBParaSite" id="HCON_00192020-00001"/>
    </source>
</evidence>
<evidence type="ECO:0000256" key="8">
    <source>
        <dbReference type="ARBA" id="ARBA00023180"/>
    </source>
</evidence>
<sequence>MLVLFALISFLFTQSSPRLITANEFVARSIPEEAHKLSGKALVDHVNKQQPFFKAEYSPLFEMRMRTLIKAEFLQKPRRFKVKARTNKLVINANIPESFDARDKWKNCPSIGYIRDQSNCGSCWAVSAAETMSDRICIQSRGRIKTIVSATDILACCGESCGYGCHGGYPIEAWDYARKFGVCSGGAYQQQGVCKPYPFHPCGHHLNQTFYGFCPKDRLYRTPTCKPYCQYGYGKRYKNDKIYVKSAEFVDGGEEAIQEEIIRNGPVQAGFIVYEDFSHYKSGIYVHTAGEERGGHAVKIIGWGIENGTKYWTIANSWNTDWGENGYFRILRGVNHCDIEADIVAGDFNV</sequence>
<evidence type="ECO:0000256" key="3">
    <source>
        <dbReference type="ARBA" id="ARBA00022729"/>
    </source>
</evidence>
<evidence type="ECO:0000256" key="6">
    <source>
        <dbReference type="ARBA" id="ARBA00023145"/>
    </source>
</evidence>
<feature type="chain" id="PRO_5029620468" evidence="10">
    <location>
        <begin position="18"/>
        <end position="350"/>
    </location>
</feature>
<dbReference type="SMART" id="SM00645">
    <property type="entry name" value="Pept_C1"/>
    <property type="match status" value="1"/>
</dbReference>
<dbReference type="PROSITE" id="PS00139">
    <property type="entry name" value="THIOL_PROTEASE_CYS"/>
    <property type="match status" value="1"/>
</dbReference>
<dbReference type="InterPro" id="IPR025660">
    <property type="entry name" value="Pept_his_AS"/>
</dbReference>
<evidence type="ECO:0000256" key="7">
    <source>
        <dbReference type="ARBA" id="ARBA00023157"/>
    </source>
</evidence>
<evidence type="ECO:0000256" key="2">
    <source>
        <dbReference type="ARBA" id="ARBA00022670"/>
    </source>
</evidence>
<dbReference type="InterPro" id="IPR038765">
    <property type="entry name" value="Papain-like_cys_pep_sf"/>
</dbReference>